<gene>
    <name evidence="1" type="ORF">BN2614_LOCUS1</name>
</gene>
<evidence type="ECO:0000313" key="1">
    <source>
        <dbReference type="EMBL" id="VCW68257.1"/>
    </source>
</evidence>
<comment type="caution">
    <text evidence="1">The sequence shown here is derived from an EMBL/GenBank/DDBJ whole genome shotgun (WGS) entry which is preliminary data.</text>
</comment>
<organism evidence="1 2">
    <name type="scientific">Gulo gulo</name>
    <name type="common">Wolverine</name>
    <name type="synonym">Gluton</name>
    <dbReference type="NCBI Taxonomy" id="48420"/>
    <lineage>
        <taxon>Eukaryota</taxon>
        <taxon>Metazoa</taxon>
        <taxon>Chordata</taxon>
        <taxon>Craniata</taxon>
        <taxon>Vertebrata</taxon>
        <taxon>Euteleostomi</taxon>
        <taxon>Mammalia</taxon>
        <taxon>Eutheria</taxon>
        <taxon>Laurasiatheria</taxon>
        <taxon>Carnivora</taxon>
        <taxon>Caniformia</taxon>
        <taxon>Musteloidea</taxon>
        <taxon>Mustelidae</taxon>
        <taxon>Guloninae</taxon>
        <taxon>Gulo</taxon>
    </lineage>
</organism>
<evidence type="ECO:0000313" key="2">
    <source>
        <dbReference type="Proteomes" id="UP000269945"/>
    </source>
</evidence>
<dbReference type="EMBL" id="CYRY02003664">
    <property type="protein sequence ID" value="VCW68257.1"/>
    <property type="molecule type" value="Genomic_DNA"/>
</dbReference>
<keyword evidence="2" id="KW-1185">Reference proteome</keyword>
<sequence length="128" mass="13287">RAAGRLGCVCGRPASRSLPSSLPSLPAVARVKAVASVLSFPDLRCAPGRRGPVPASLPHFPVIKTGVENRSSFFPRALAVVHTLGALLGRRIRGFGVCHSGRKLFLLAAPALQLCLCPACPRGTRAAG</sequence>
<dbReference type="Proteomes" id="UP000269945">
    <property type="component" value="Unassembled WGS sequence"/>
</dbReference>
<name>A0A9X9LHF0_GULGU</name>
<accession>A0A9X9LHF0</accession>
<dbReference type="AlphaFoldDB" id="A0A9X9LHF0"/>
<protein>
    <submittedName>
        <fullName evidence="1">Uncharacterized protein</fullName>
    </submittedName>
</protein>
<proteinExistence type="predicted"/>
<reference evidence="1 2" key="1">
    <citation type="submission" date="2018-10" db="EMBL/GenBank/DDBJ databases">
        <authorList>
            <person name="Ekblom R."/>
            <person name="Jareborg N."/>
        </authorList>
    </citation>
    <scope>NUCLEOTIDE SEQUENCE [LARGE SCALE GENOMIC DNA]</scope>
    <source>
        <tissue evidence="1">Muscle</tissue>
    </source>
</reference>
<feature type="non-terminal residue" evidence="1">
    <location>
        <position position="1"/>
    </location>
</feature>